<evidence type="ECO:0000256" key="24">
    <source>
        <dbReference type="SAM" id="Phobius"/>
    </source>
</evidence>
<dbReference type="InterPro" id="IPR008271">
    <property type="entry name" value="Ser/Thr_kinase_AS"/>
</dbReference>
<dbReference type="Gene3D" id="3.30.200.20">
    <property type="entry name" value="Phosphorylase Kinase, domain 1"/>
    <property type="match status" value="1"/>
</dbReference>
<keyword evidence="20" id="KW-0325">Glycoprotein</keyword>
<evidence type="ECO:0000256" key="15">
    <source>
        <dbReference type="ARBA" id="ARBA00022777"/>
    </source>
</evidence>
<dbReference type="InterPro" id="IPR001611">
    <property type="entry name" value="Leu-rich_rpt"/>
</dbReference>
<dbReference type="GO" id="GO:0005886">
    <property type="term" value="C:plasma membrane"/>
    <property type="evidence" value="ECO:0007669"/>
    <property type="project" value="UniProtKB-SubCell"/>
</dbReference>
<feature type="transmembrane region" description="Helical" evidence="24">
    <location>
        <begin position="684"/>
        <end position="706"/>
    </location>
</feature>
<dbReference type="InterPro" id="IPR055414">
    <property type="entry name" value="LRR_R13L4/SHOC2-like"/>
</dbReference>
<dbReference type="AlphaFoldDB" id="A0AAV6XCK0"/>
<evidence type="ECO:0000256" key="4">
    <source>
        <dbReference type="ARBA" id="ARBA00009592"/>
    </source>
</evidence>
<dbReference type="Pfam" id="PF00560">
    <property type="entry name" value="LRR_1"/>
    <property type="match status" value="5"/>
</dbReference>
<dbReference type="PANTHER" id="PTHR27000">
    <property type="entry name" value="LEUCINE-RICH REPEAT RECEPTOR-LIKE PROTEIN KINASE FAMILY PROTEIN-RELATED"/>
    <property type="match status" value="1"/>
</dbReference>
<keyword evidence="7" id="KW-0723">Serine/threonine-protein kinase</keyword>
<protein>
    <recommendedName>
        <fullName evidence="5">non-specific serine/threonine protein kinase</fullName>
        <ecNumber evidence="5">2.7.11.1</ecNumber>
    </recommendedName>
</protein>
<evidence type="ECO:0000256" key="19">
    <source>
        <dbReference type="ARBA" id="ARBA00023170"/>
    </source>
</evidence>
<dbReference type="InterPro" id="IPR000719">
    <property type="entry name" value="Prot_kinase_dom"/>
</dbReference>
<dbReference type="FunFam" id="3.80.10.10:FF:000129">
    <property type="entry name" value="Leucine-rich repeat receptor-like kinase"/>
    <property type="match status" value="1"/>
</dbReference>
<dbReference type="InterPro" id="IPR001245">
    <property type="entry name" value="Ser-Thr/Tyr_kinase_cat_dom"/>
</dbReference>
<dbReference type="EC" id="2.7.11.1" evidence="5"/>
<sequence length="1030" mass="113764">MKGINSFNSSTDQDALLAFKATITSDPYGILANNWSTNNTSVCYWIGVSCGIKHQRVTALNFSGFDLGGAVAPHLGNLTFLRSLDISFNNFTGILPDELSNLRRLKEINVGFNSFAGEIPSCTSKLLTLDIGYNILGGNVPQEIGNFSSLETLNLQYNHFTAGSMPHGIFKVSSISAINLRGCSLSDMLPSDMCNSIPKLKMLYLSWNQLFGQIPPNIYKCRDFEDLCLSYNHFDGNIPSEIGSLVNLKILSLGNNSFGGAIPKPLGNITSLNSLYLFGNKFTGELPQELSNLAYIEEFDVSSNALSGTIPSFMFNISTLKIMSVQANHFSGSLPSISTIGMGLSLLNLEELYLDRNTLSGAIPSYITNASRLTLLQMHHNSFSGHVPNFGNLRLLQSLRIRENNLTGDLRFLSSFANCQYLQVLQISANPLTGVLPTSIGNLSTSLQEFSAIECNIMGAIPSEIGNLSSLQILRLNSNQLTGELPQELHNLAYLETFYLNNNALSGSIPSLMFNISMLKIMCLASNHFSGSLPSTIDGLLLLNLEKLYLYDNRLSGAIPSYINNASKLTELEMQNNSFSGYVPNFGSIPESLEDIINLRLLDLSNNNLSGVIPKSLESLRYLEYFNVSCNRLEGEIPTGGPFVNFTAQSFVQNFALCGATRFHVPLCVRTHKRSRPKNVYTLLVNYVLPPIISTIILVVIIIVLIRRRRKHNKVPPPTDISLGIAWRRISYQELVRGTSAFSATNLLGRGGFGSVFRGILSDGLNVAVKVFTLQLEGASKSFDIESEILSTVRHRNLIRIIGCCCNIEFKALILAYMPNGSLEKWLYSESYCLDMLHRVKIAKDVALALEYLHHGHTFPVVHCDIKPSNVLLDEDMTAHVADFGLSKLFDEEEVVIQTNTLATIGYTAPEYGSEGKVSTNGDVYSYGILLLEMFTMKKPTDDMFSGEMSLKNWVGEALLQENAVNEVVALGLLTREEQQFSAKEQCVSSIFQLAMECLAFSPEERINMIQIVAALQKIKTRFLASNRMR</sequence>
<evidence type="ECO:0000259" key="25">
    <source>
        <dbReference type="PROSITE" id="PS50011"/>
    </source>
</evidence>
<dbReference type="PROSITE" id="PS00108">
    <property type="entry name" value="PROTEIN_KINASE_ST"/>
    <property type="match status" value="1"/>
</dbReference>
<dbReference type="InterPro" id="IPR013210">
    <property type="entry name" value="LRR_N_plant-typ"/>
</dbReference>
<evidence type="ECO:0000256" key="20">
    <source>
        <dbReference type="ARBA" id="ARBA00023180"/>
    </source>
</evidence>
<evidence type="ECO:0000256" key="21">
    <source>
        <dbReference type="ARBA" id="ARBA00047899"/>
    </source>
</evidence>
<dbReference type="Pfam" id="PF08263">
    <property type="entry name" value="LRRNT_2"/>
    <property type="match status" value="1"/>
</dbReference>
<dbReference type="SUPFAM" id="SSF56112">
    <property type="entry name" value="Protein kinase-like (PK-like)"/>
    <property type="match status" value="1"/>
</dbReference>
<evidence type="ECO:0000256" key="10">
    <source>
        <dbReference type="ARBA" id="ARBA00022679"/>
    </source>
</evidence>
<evidence type="ECO:0000256" key="2">
    <source>
        <dbReference type="ARBA" id="ARBA00004479"/>
    </source>
</evidence>
<keyword evidence="19" id="KW-0675">Receptor</keyword>
<keyword evidence="10" id="KW-0808">Transferase</keyword>
<evidence type="ECO:0000256" key="16">
    <source>
        <dbReference type="ARBA" id="ARBA00022840"/>
    </source>
</evidence>
<keyword evidence="9" id="KW-0433">Leucine-rich repeat</keyword>
<feature type="domain" description="Protein kinase" evidence="25">
    <location>
        <begin position="742"/>
        <end position="1024"/>
    </location>
</feature>
<dbReference type="InterPro" id="IPR003591">
    <property type="entry name" value="Leu-rich_rpt_typical-subtyp"/>
</dbReference>
<dbReference type="FunFam" id="3.80.10.10:FF:000383">
    <property type="entry name" value="Leucine-rich repeat receptor protein kinase EMS1"/>
    <property type="match status" value="2"/>
</dbReference>
<evidence type="ECO:0000256" key="11">
    <source>
        <dbReference type="ARBA" id="ARBA00022692"/>
    </source>
</evidence>
<accession>A0AAV6XCK0</accession>
<comment type="catalytic activity">
    <reaction evidence="22">
        <text>L-seryl-[protein] + ATP = O-phospho-L-seryl-[protein] + ADP + H(+)</text>
        <dbReference type="Rhea" id="RHEA:17989"/>
        <dbReference type="Rhea" id="RHEA-COMP:9863"/>
        <dbReference type="Rhea" id="RHEA-COMP:11604"/>
        <dbReference type="ChEBI" id="CHEBI:15378"/>
        <dbReference type="ChEBI" id="CHEBI:29999"/>
        <dbReference type="ChEBI" id="CHEBI:30616"/>
        <dbReference type="ChEBI" id="CHEBI:83421"/>
        <dbReference type="ChEBI" id="CHEBI:456216"/>
        <dbReference type="EC" id="2.7.11.1"/>
    </reaction>
</comment>
<evidence type="ECO:0000313" key="26">
    <source>
        <dbReference type="EMBL" id="KAG8378357.1"/>
    </source>
</evidence>
<keyword evidence="16 23" id="KW-0067">ATP-binding</keyword>
<keyword evidence="6" id="KW-1003">Cell membrane</keyword>
<dbReference type="InterPro" id="IPR011009">
    <property type="entry name" value="Kinase-like_dom_sf"/>
</dbReference>
<dbReference type="PANTHER" id="PTHR27000:SF771">
    <property type="entry name" value="LRR RECEPTOR-LIKE SERINE_THREONINE-PROTEIN KINASE FLS2"/>
    <property type="match status" value="1"/>
</dbReference>
<organism evidence="26 27">
    <name type="scientific">Buddleja alternifolia</name>
    <dbReference type="NCBI Taxonomy" id="168488"/>
    <lineage>
        <taxon>Eukaryota</taxon>
        <taxon>Viridiplantae</taxon>
        <taxon>Streptophyta</taxon>
        <taxon>Embryophyta</taxon>
        <taxon>Tracheophyta</taxon>
        <taxon>Spermatophyta</taxon>
        <taxon>Magnoliopsida</taxon>
        <taxon>eudicotyledons</taxon>
        <taxon>Gunneridae</taxon>
        <taxon>Pentapetalae</taxon>
        <taxon>asterids</taxon>
        <taxon>lamiids</taxon>
        <taxon>Lamiales</taxon>
        <taxon>Scrophulariaceae</taxon>
        <taxon>Buddlejeae</taxon>
        <taxon>Buddleja</taxon>
    </lineage>
</organism>
<dbReference type="GO" id="GO:0006952">
    <property type="term" value="P:defense response"/>
    <property type="evidence" value="ECO:0007669"/>
    <property type="project" value="UniProtKB-ARBA"/>
</dbReference>
<evidence type="ECO:0000256" key="3">
    <source>
        <dbReference type="ARBA" id="ARBA00008684"/>
    </source>
</evidence>
<evidence type="ECO:0000313" key="27">
    <source>
        <dbReference type="Proteomes" id="UP000826271"/>
    </source>
</evidence>
<evidence type="ECO:0000256" key="14">
    <source>
        <dbReference type="ARBA" id="ARBA00022741"/>
    </source>
</evidence>
<keyword evidence="13" id="KW-0677">Repeat</keyword>
<dbReference type="FunFam" id="3.80.10.10:FF:000041">
    <property type="entry name" value="LRR receptor-like serine/threonine-protein kinase ERECTA"/>
    <property type="match status" value="2"/>
</dbReference>
<comment type="catalytic activity">
    <reaction evidence="21">
        <text>L-threonyl-[protein] + ATP = O-phospho-L-threonyl-[protein] + ADP + H(+)</text>
        <dbReference type="Rhea" id="RHEA:46608"/>
        <dbReference type="Rhea" id="RHEA-COMP:11060"/>
        <dbReference type="Rhea" id="RHEA-COMP:11605"/>
        <dbReference type="ChEBI" id="CHEBI:15378"/>
        <dbReference type="ChEBI" id="CHEBI:30013"/>
        <dbReference type="ChEBI" id="CHEBI:30616"/>
        <dbReference type="ChEBI" id="CHEBI:61977"/>
        <dbReference type="ChEBI" id="CHEBI:456216"/>
        <dbReference type="EC" id="2.7.11.1"/>
    </reaction>
</comment>
<dbReference type="PROSITE" id="PS50011">
    <property type="entry name" value="PROTEIN_KINASE_DOM"/>
    <property type="match status" value="1"/>
</dbReference>
<evidence type="ECO:0000256" key="13">
    <source>
        <dbReference type="ARBA" id="ARBA00022737"/>
    </source>
</evidence>
<dbReference type="InterPro" id="IPR017441">
    <property type="entry name" value="Protein_kinase_ATP_BS"/>
</dbReference>
<evidence type="ECO:0000256" key="1">
    <source>
        <dbReference type="ARBA" id="ARBA00004162"/>
    </source>
</evidence>
<comment type="caution">
    <text evidence="26">The sequence shown here is derived from an EMBL/GenBank/DDBJ whole genome shotgun (WGS) entry which is preliminary data.</text>
</comment>
<dbReference type="PROSITE" id="PS00107">
    <property type="entry name" value="PROTEIN_KINASE_ATP"/>
    <property type="match status" value="1"/>
</dbReference>
<dbReference type="SMART" id="SM00220">
    <property type="entry name" value="S_TKc"/>
    <property type="match status" value="1"/>
</dbReference>
<dbReference type="Gene3D" id="3.80.10.10">
    <property type="entry name" value="Ribonuclease Inhibitor"/>
    <property type="match status" value="3"/>
</dbReference>
<evidence type="ECO:0000256" key="23">
    <source>
        <dbReference type="PROSITE-ProRule" id="PRU10141"/>
    </source>
</evidence>
<name>A0AAV6XCK0_9LAMI</name>
<evidence type="ECO:0000256" key="12">
    <source>
        <dbReference type="ARBA" id="ARBA00022729"/>
    </source>
</evidence>
<dbReference type="Pfam" id="PF07714">
    <property type="entry name" value="PK_Tyr_Ser-Thr"/>
    <property type="match status" value="1"/>
</dbReference>
<evidence type="ECO:0000256" key="5">
    <source>
        <dbReference type="ARBA" id="ARBA00012513"/>
    </source>
</evidence>
<keyword evidence="14 23" id="KW-0547">Nucleotide-binding</keyword>
<dbReference type="Gene3D" id="1.10.510.10">
    <property type="entry name" value="Transferase(Phosphotransferase) domain 1"/>
    <property type="match status" value="1"/>
</dbReference>
<evidence type="ECO:0000256" key="22">
    <source>
        <dbReference type="ARBA" id="ARBA00048679"/>
    </source>
</evidence>
<dbReference type="InterPro" id="IPR032675">
    <property type="entry name" value="LRR_dom_sf"/>
</dbReference>
<keyword evidence="8" id="KW-0597">Phosphoprotein</keyword>
<feature type="binding site" evidence="23">
    <location>
        <position position="770"/>
    </location>
    <ligand>
        <name>ATP</name>
        <dbReference type="ChEBI" id="CHEBI:30616"/>
    </ligand>
</feature>
<comment type="subcellular location">
    <subcellularLocation>
        <location evidence="1">Cell membrane</location>
        <topology evidence="1">Single-pass membrane protein</topology>
    </subcellularLocation>
    <subcellularLocation>
        <location evidence="2">Membrane</location>
        <topology evidence="2">Single-pass type I membrane protein</topology>
    </subcellularLocation>
</comment>
<evidence type="ECO:0000256" key="18">
    <source>
        <dbReference type="ARBA" id="ARBA00023136"/>
    </source>
</evidence>
<evidence type="ECO:0000256" key="7">
    <source>
        <dbReference type="ARBA" id="ARBA00022527"/>
    </source>
</evidence>
<dbReference type="EMBL" id="WHWC01000008">
    <property type="protein sequence ID" value="KAG8378357.1"/>
    <property type="molecule type" value="Genomic_DNA"/>
</dbReference>
<keyword evidence="17 24" id="KW-1133">Transmembrane helix</keyword>
<dbReference type="GO" id="GO:0051707">
    <property type="term" value="P:response to other organism"/>
    <property type="evidence" value="ECO:0007669"/>
    <property type="project" value="UniProtKB-ARBA"/>
</dbReference>
<dbReference type="Proteomes" id="UP000826271">
    <property type="component" value="Unassembled WGS sequence"/>
</dbReference>
<keyword evidence="15" id="KW-0418">Kinase</keyword>
<keyword evidence="18 24" id="KW-0472">Membrane</keyword>
<proteinExistence type="inferred from homology"/>
<dbReference type="GO" id="GO:0005524">
    <property type="term" value="F:ATP binding"/>
    <property type="evidence" value="ECO:0007669"/>
    <property type="project" value="UniProtKB-UniRule"/>
</dbReference>
<dbReference type="PROSITE" id="PS51450">
    <property type="entry name" value="LRR"/>
    <property type="match status" value="1"/>
</dbReference>
<dbReference type="FunFam" id="1.10.510.10:FF:000358">
    <property type="entry name" value="Putative leucine-rich repeat receptor-like serine/threonine-protein kinase"/>
    <property type="match status" value="1"/>
</dbReference>
<evidence type="ECO:0000256" key="9">
    <source>
        <dbReference type="ARBA" id="ARBA00022614"/>
    </source>
</evidence>
<reference evidence="26" key="1">
    <citation type="submission" date="2019-10" db="EMBL/GenBank/DDBJ databases">
        <authorList>
            <person name="Zhang R."/>
            <person name="Pan Y."/>
            <person name="Wang J."/>
            <person name="Ma R."/>
            <person name="Yu S."/>
        </authorList>
    </citation>
    <scope>NUCLEOTIDE SEQUENCE</scope>
    <source>
        <strain evidence="26">LA-IB0</strain>
        <tissue evidence="26">Leaf</tissue>
    </source>
</reference>
<dbReference type="GO" id="GO:0007165">
    <property type="term" value="P:signal transduction"/>
    <property type="evidence" value="ECO:0007669"/>
    <property type="project" value="UniProtKB-ARBA"/>
</dbReference>
<dbReference type="SUPFAM" id="SSF52058">
    <property type="entry name" value="L domain-like"/>
    <property type="match status" value="2"/>
</dbReference>
<evidence type="ECO:0000256" key="17">
    <source>
        <dbReference type="ARBA" id="ARBA00022989"/>
    </source>
</evidence>
<comment type="similarity">
    <text evidence="4">Belongs to the RLP family.</text>
</comment>
<dbReference type="SMART" id="SM00369">
    <property type="entry name" value="LRR_TYP"/>
    <property type="match status" value="8"/>
</dbReference>
<keyword evidence="27" id="KW-1185">Reference proteome</keyword>
<dbReference type="Pfam" id="PF23598">
    <property type="entry name" value="LRR_14"/>
    <property type="match status" value="1"/>
</dbReference>
<keyword evidence="12" id="KW-0732">Signal</keyword>
<evidence type="ECO:0000256" key="8">
    <source>
        <dbReference type="ARBA" id="ARBA00022553"/>
    </source>
</evidence>
<evidence type="ECO:0000256" key="6">
    <source>
        <dbReference type="ARBA" id="ARBA00022475"/>
    </source>
</evidence>
<dbReference type="GO" id="GO:0004674">
    <property type="term" value="F:protein serine/threonine kinase activity"/>
    <property type="evidence" value="ECO:0007669"/>
    <property type="project" value="UniProtKB-KW"/>
</dbReference>
<comment type="similarity">
    <text evidence="3">Belongs to the protein kinase superfamily. Ser/Thr protein kinase family.</text>
</comment>
<keyword evidence="11 24" id="KW-0812">Transmembrane</keyword>
<gene>
    <name evidence="26" type="ORF">BUALT_Bualt08G0129000</name>
</gene>
<dbReference type="FunFam" id="3.80.10.10:FF:000111">
    <property type="entry name" value="LRR receptor-like serine/threonine-protein kinase ERECTA"/>
    <property type="match status" value="1"/>
</dbReference>